<keyword evidence="13" id="KW-0275">Fatty acid biosynthesis</keyword>
<evidence type="ECO:0000259" key="17">
    <source>
        <dbReference type="PROSITE" id="PS52004"/>
    </source>
</evidence>
<dbReference type="Pfam" id="PF16197">
    <property type="entry name" value="KAsynt_C_assoc"/>
    <property type="match status" value="1"/>
</dbReference>
<evidence type="ECO:0000313" key="19">
    <source>
        <dbReference type="Proteomes" id="UP001162480"/>
    </source>
</evidence>
<keyword evidence="14" id="KW-0511">Multifunctional enzyme</keyword>
<evidence type="ECO:0000256" key="15">
    <source>
        <dbReference type="ARBA" id="ARBA00044883"/>
    </source>
</evidence>
<dbReference type="SUPFAM" id="SSF51735">
    <property type="entry name" value="NAD(P)-binding Rossmann-fold domains"/>
    <property type="match status" value="1"/>
</dbReference>
<dbReference type="EC" id="2.3.1.85" evidence="1"/>
<comment type="catalytic activity">
    <reaction evidence="15">
        <text>acetyl-CoA + n malonyl-CoA + 2n NADPH + 2n H(+) = a long-chain fatty acid + (n+1) CoA + n CO2 + 2n NADP(+).</text>
        <dbReference type="EC" id="2.3.1.85"/>
    </reaction>
</comment>
<evidence type="ECO:0000256" key="12">
    <source>
        <dbReference type="ARBA" id="ARBA00023098"/>
    </source>
</evidence>
<dbReference type="PANTHER" id="PTHR43775">
    <property type="entry name" value="FATTY ACID SYNTHASE"/>
    <property type="match status" value="1"/>
</dbReference>
<comment type="similarity">
    <text evidence="16">Belongs to the thiolase-like superfamily. Beta-ketoacyl-ACP synthases family.</text>
</comment>
<dbReference type="GO" id="GO:0016491">
    <property type="term" value="F:oxidoreductase activity"/>
    <property type="evidence" value="ECO:0007669"/>
    <property type="project" value="UniProtKB-KW"/>
</dbReference>
<keyword evidence="8" id="KW-0276">Fatty acid metabolism</keyword>
<evidence type="ECO:0000256" key="16">
    <source>
        <dbReference type="RuleBase" id="RU003694"/>
    </source>
</evidence>
<dbReference type="SUPFAM" id="SSF52151">
    <property type="entry name" value="FabD/lysophospholipase-like"/>
    <property type="match status" value="1"/>
</dbReference>
<dbReference type="Pfam" id="PF02801">
    <property type="entry name" value="Ketoacyl-synt_C"/>
    <property type="match status" value="1"/>
</dbReference>
<dbReference type="SMART" id="SM00825">
    <property type="entry name" value="PKS_KS"/>
    <property type="match status" value="1"/>
</dbReference>
<dbReference type="InterPro" id="IPR032821">
    <property type="entry name" value="PKS_assoc"/>
</dbReference>
<keyword evidence="5" id="KW-0597">Phosphoprotein</keyword>
<evidence type="ECO:0000256" key="14">
    <source>
        <dbReference type="ARBA" id="ARBA00023268"/>
    </source>
</evidence>
<dbReference type="Gene3D" id="3.40.47.10">
    <property type="match status" value="1"/>
</dbReference>
<evidence type="ECO:0000256" key="1">
    <source>
        <dbReference type="ARBA" id="ARBA00012873"/>
    </source>
</evidence>
<dbReference type="EMBL" id="OX597815">
    <property type="protein sequence ID" value="CAI9716890.1"/>
    <property type="molecule type" value="Genomic_DNA"/>
</dbReference>
<dbReference type="Gene3D" id="3.40.366.10">
    <property type="entry name" value="Malonyl-Coenzyme A Acyl Carrier Protein, domain 2"/>
    <property type="match status" value="1"/>
</dbReference>
<protein>
    <recommendedName>
        <fullName evidence="2">Fatty acid synthase</fullName>
        <ecNumber evidence="1">2.3.1.85</ecNumber>
    </recommendedName>
</protein>
<keyword evidence="3" id="KW-0596">Phosphopantetheine</keyword>
<dbReference type="CDD" id="cd00833">
    <property type="entry name" value="PKS"/>
    <property type="match status" value="1"/>
</dbReference>
<evidence type="ECO:0000256" key="11">
    <source>
        <dbReference type="ARBA" id="ARBA00023027"/>
    </source>
</evidence>
<keyword evidence="6 16" id="KW-0808">Transferase</keyword>
<evidence type="ECO:0000313" key="18">
    <source>
        <dbReference type="EMBL" id="CAI9716890.1"/>
    </source>
</evidence>
<dbReference type="GO" id="GO:0004315">
    <property type="term" value="F:3-oxoacyl-[acyl-carrier-protein] synthase activity"/>
    <property type="evidence" value="ECO:0007669"/>
    <property type="project" value="InterPro"/>
</dbReference>
<keyword evidence="12" id="KW-0443">Lipid metabolism</keyword>
<reference evidence="18" key="1">
    <citation type="submission" date="2023-08" db="EMBL/GenBank/DDBJ databases">
        <authorList>
            <person name="Alioto T."/>
            <person name="Alioto T."/>
            <person name="Gomez Garrido J."/>
        </authorList>
    </citation>
    <scope>NUCLEOTIDE SEQUENCE</scope>
</reference>
<dbReference type="GO" id="GO:0004312">
    <property type="term" value="F:fatty acid synthase activity"/>
    <property type="evidence" value="ECO:0007669"/>
    <property type="project" value="UniProtKB-EC"/>
</dbReference>
<evidence type="ECO:0000256" key="13">
    <source>
        <dbReference type="ARBA" id="ARBA00023160"/>
    </source>
</evidence>
<dbReference type="SUPFAM" id="SSF53901">
    <property type="entry name" value="Thiolase-like"/>
    <property type="match status" value="1"/>
</dbReference>
<evidence type="ECO:0000256" key="9">
    <source>
        <dbReference type="ARBA" id="ARBA00022857"/>
    </source>
</evidence>
<evidence type="ECO:0000256" key="3">
    <source>
        <dbReference type="ARBA" id="ARBA00022450"/>
    </source>
</evidence>
<dbReference type="InterPro" id="IPR014030">
    <property type="entry name" value="Ketoacyl_synth_N"/>
</dbReference>
<dbReference type="Pfam" id="PF00109">
    <property type="entry name" value="ketoacyl-synt"/>
    <property type="match status" value="1"/>
</dbReference>
<dbReference type="InterPro" id="IPR016035">
    <property type="entry name" value="Acyl_Trfase/lysoPLipase"/>
</dbReference>
<name>A0AA36AIM9_OCTVU</name>
<dbReference type="InterPro" id="IPR016039">
    <property type="entry name" value="Thiolase-like"/>
</dbReference>
<evidence type="ECO:0000256" key="10">
    <source>
        <dbReference type="ARBA" id="ARBA00023002"/>
    </source>
</evidence>
<dbReference type="InterPro" id="IPR036291">
    <property type="entry name" value="NAD(P)-bd_dom_sf"/>
</dbReference>
<dbReference type="InterPro" id="IPR020841">
    <property type="entry name" value="PKS_Beta-ketoAc_synthase_dom"/>
</dbReference>
<evidence type="ECO:0000256" key="8">
    <source>
        <dbReference type="ARBA" id="ARBA00022832"/>
    </source>
</evidence>
<dbReference type="Proteomes" id="UP001162480">
    <property type="component" value="Chromosome 2"/>
</dbReference>
<keyword evidence="7" id="KW-0378">Hydrolase</keyword>
<organism evidence="18 19">
    <name type="scientific">Octopus vulgaris</name>
    <name type="common">Common octopus</name>
    <dbReference type="NCBI Taxonomy" id="6645"/>
    <lineage>
        <taxon>Eukaryota</taxon>
        <taxon>Metazoa</taxon>
        <taxon>Spiralia</taxon>
        <taxon>Lophotrochozoa</taxon>
        <taxon>Mollusca</taxon>
        <taxon>Cephalopoda</taxon>
        <taxon>Coleoidea</taxon>
        <taxon>Octopodiformes</taxon>
        <taxon>Octopoda</taxon>
        <taxon>Incirrata</taxon>
        <taxon>Octopodidae</taxon>
        <taxon>Octopus</taxon>
    </lineage>
</organism>
<gene>
    <name evidence="18" type="ORF">OCTVUL_1B024318</name>
</gene>
<dbReference type="InterPro" id="IPR018201">
    <property type="entry name" value="Ketoacyl_synth_AS"/>
</dbReference>
<dbReference type="GO" id="GO:0016787">
    <property type="term" value="F:hydrolase activity"/>
    <property type="evidence" value="ECO:0007669"/>
    <property type="project" value="UniProtKB-KW"/>
</dbReference>
<dbReference type="PROSITE" id="PS52004">
    <property type="entry name" value="KS3_2"/>
    <property type="match status" value="1"/>
</dbReference>
<keyword evidence="19" id="KW-1185">Reference proteome</keyword>
<keyword evidence="11" id="KW-0520">NAD</keyword>
<evidence type="ECO:0000256" key="6">
    <source>
        <dbReference type="ARBA" id="ARBA00022679"/>
    </source>
</evidence>
<keyword evidence="9" id="KW-0521">NADP</keyword>
<feature type="domain" description="Ketosynthase family 3 (KS3)" evidence="17">
    <location>
        <begin position="21"/>
        <end position="413"/>
    </location>
</feature>
<dbReference type="GO" id="GO:0006633">
    <property type="term" value="P:fatty acid biosynthetic process"/>
    <property type="evidence" value="ECO:0007669"/>
    <property type="project" value="UniProtKB-KW"/>
</dbReference>
<dbReference type="PANTHER" id="PTHR43775:SF7">
    <property type="entry name" value="FATTY ACID SYNTHASE"/>
    <property type="match status" value="1"/>
</dbReference>
<proteinExistence type="inferred from homology"/>
<evidence type="ECO:0000256" key="7">
    <source>
        <dbReference type="ARBA" id="ARBA00022801"/>
    </source>
</evidence>
<sequence length="1401" mass="158148">MPTTNVLPDYAERTENGIRNPLSAKIGGISCRLPKSNDVQEFWENLMKSVDMFGPTRWPPGMFRIPPRIGLLPNPNQFDAYAFNSLEEAPYMPGALYSLLEVIHECIVDSGVPYKTLRQKRTGTYLAMTFNDEDAVTTSTSSESSYLNTKSEFLGRIVSSFGFQGPAASVDTACSSSISALQMAILDLTVGRSDYAIVAGANLILNPQHSIQLLKLGILSPNGASRPFDCEANGYVRSEGVVAVLLASRSPLKREYAEICDVLCLFSGYKEDVHYASEESQIKLLRELYNGESVVYVEADGTGIKVNDAMEIYSLAEVFCKNRTSPLLVGSCKSNLGHTEASSGLVSLLKCVMCIQHGIIPPNVCYNQPIPEIAEITKHQLKIVTEPTKLPSGKIGINCFGFGGTIGHVILQRCEKIPKELSNAVLIPLYIQDNNQYNKLFDFTAVHARRPEVLTFLSSSFFSQPSQDAHAAYISVFSNEIKMRTTTEKRIVPVWLVFHDGLFMNIDMVNKDLLNIHYFQQSFQRYDTILHSLGYGTSLTELLSEVYSTFKERLLLSTALLMAYVDILKLCDFQPDMICGYGLAEIVVAYHDGCIDQDQCLKIAYLIGTYFTSSDNEDKKEIDLEICLPMSAKSRLPDQATLIATLNEDTFYIRVPLECLEAVNKIEGTVTRFIKGIPVYNTNHKQLDQLQSDLRATFRPRDRSFRWISSLDLMHPSKTIQIENRQFDDQYVHRILTTCVDIPTVLKQLPPVKKLHLNGAIRRDHVSTKDLYCLPDSSSLLTALGELYLLSKNEKFRNVNQDVFPLDSTAPSIGHLVSWDHSFEWPVPSWPQFLIPEKSFLSKTHYITGHFSEYYDAVSILLFETISLITGLNSSVFMQVNMSSELHREDIDDAEIQVLWHSGRVSVTKNDDILLFGSFRTGNLFEKFFLDIEEIFLDENIVKYEVLWQNDLLDFMNTIFEYGYSHFRTHLTAVIFDPALHNEGLHRHTFLLAAFELETGICQSGGLVLQFSPPPVALYLKDVESPKHEDLFVESMLVYDISKQTAATVLIYSGFHSVTGNANIGISLVLDERFYNRFIEVDRPIKQKDLTKVLPYLISYHLLHRVLQLQPGQTLLIHPPYDVVYLFLIEMASAFCKHIYVSSWSLEHSSDLEEMFPGVSSVWGLYLNNKILSLTKGLGCDAAITSGTDINNAFITLADNGKLVLLGIPDPSEYIGMSAFLRNLTLHVTEPFGAVFEFLKQDDSTLHSELVNRILNTESFQFCDGYSLEQSFLYTRLHIGEFETPVSLTKIQNFFESFEDNSEFVSKFAGRSWDFLENIKQTLSSFRKIFQSPVAVSWSDKTLQQSPMKPSIIVTLPESPSLDNEDPPFENVRKNLSQWRKSPKLNRNVPSPLKITSFADE</sequence>
<dbReference type="Gene3D" id="3.30.70.3290">
    <property type="match status" value="1"/>
</dbReference>
<dbReference type="InterPro" id="IPR050091">
    <property type="entry name" value="PKS_NRPS_Biosynth_Enz"/>
</dbReference>
<evidence type="ECO:0000256" key="2">
    <source>
        <dbReference type="ARBA" id="ARBA00018769"/>
    </source>
</evidence>
<evidence type="ECO:0000256" key="4">
    <source>
        <dbReference type="ARBA" id="ARBA00022516"/>
    </source>
</evidence>
<dbReference type="PROSITE" id="PS00606">
    <property type="entry name" value="KS3_1"/>
    <property type="match status" value="1"/>
</dbReference>
<dbReference type="Gene3D" id="3.90.180.10">
    <property type="entry name" value="Medium-chain alcohol dehydrogenases, catalytic domain"/>
    <property type="match status" value="1"/>
</dbReference>
<keyword evidence="4" id="KW-0444">Lipid biosynthesis</keyword>
<accession>A0AA36AIM9</accession>
<dbReference type="InterPro" id="IPR014031">
    <property type="entry name" value="Ketoacyl_synth_C"/>
</dbReference>
<keyword evidence="10" id="KW-0560">Oxidoreductase</keyword>
<evidence type="ECO:0000256" key="5">
    <source>
        <dbReference type="ARBA" id="ARBA00022553"/>
    </source>
</evidence>
<dbReference type="InterPro" id="IPR001227">
    <property type="entry name" value="Ac_transferase_dom_sf"/>
</dbReference>